<dbReference type="InterPro" id="IPR006162">
    <property type="entry name" value="Ppantetheine_attach_site"/>
</dbReference>
<dbReference type="InterPro" id="IPR016181">
    <property type="entry name" value="Acyl_CoA_acyltransferase"/>
</dbReference>
<dbReference type="InterPro" id="IPR036736">
    <property type="entry name" value="ACP-like_sf"/>
</dbReference>
<dbReference type="RefSeq" id="WP_377788752.1">
    <property type="nucleotide sequence ID" value="NZ_JBHLYQ010000034.1"/>
</dbReference>
<organism evidence="2 3">
    <name type="scientific">Aciditerrimonas ferrireducens</name>
    <dbReference type="NCBI Taxonomy" id="667306"/>
    <lineage>
        <taxon>Bacteria</taxon>
        <taxon>Bacillati</taxon>
        <taxon>Actinomycetota</taxon>
        <taxon>Acidimicrobiia</taxon>
        <taxon>Acidimicrobiales</taxon>
        <taxon>Acidimicrobiaceae</taxon>
        <taxon>Aciditerrimonas</taxon>
    </lineage>
</organism>
<name>A0ABV6C1E1_9ACTN</name>
<evidence type="ECO:0000313" key="3">
    <source>
        <dbReference type="Proteomes" id="UP001589788"/>
    </source>
</evidence>
<evidence type="ECO:0000313" key="2">
    <source>
        <dbReference type="EMBL" id="MFC0081502.1"/>
    </source>
</evidence>
<dbReference type="PROSITE" id="PS00012">
    <property type="entry name" value="PHOSPHOPANTETHEINE"/>
    <property type="match status" value="1"/>
</dbReference>
<protein>
    <recommendedName>
        <fullName evidence="4">Carrier domain-containing protein</fullName>
    </recommendedName>
</protein>
<feature type="region of interest" description="Disordered" evidence="1">
    <location>
        <begin position="273"/>
        <end position="302"/>
    </location>
</feature>
<dbReference type="SUPFAM" id="SSF47336">
    <property type="entry name" value="ACP-like"/>
    <property type="match status" value="1"/>
</dbReference>
<comment type="caution">
    <text evidence="2">The sequence shown here is derived from an EMBL/GenBank/DDBJ whole genome shotgun (WGS) entry which is preliminary data.</text>
</comment>
<proteinExistence type="predicted"/>
<dbReference type="SUPFAM" id="SSF55729">
    <property type="entry name" value="Acyl-CoA N-acyltransferases (Nat)"/>
    <property type="match status" value="1"/>
</dbReference>
<keyword evidence="3" id="KW-1185">Reference proteome</keyword>
<evidence type="ECO:0008006" key="4">
    <source>
        <dbReference type="Google" id="ProtNLM"/>
    </source>
</evidence>
<dbReference type="Gene3D" id="3.40.630.30">
    <property type="match status" value="1"/>
</dbReference>
<evidence type="ECO:0000256" key="1">
    <source>
        <dbReference type="SAM" id="MobiDB-lite"/>
    </source>
</evidence>
<reference evidence="2 3" key="1">
    <citation type="submission" date="2024-09" db="EMBL/GenBank/DDBJ databases">
        <authorList>
            <person name="Sun Q."/>
            <person name="Mori K."/>
        </authorList>
    </citation>
    <scope>NUCLEOTIDE SEQUENCE [LARGE SCALE GENOMIC DNA]</scope>
    <source>
        <strain evidence="2 3">JCM 15389</strain>
    </source>
</reference>
<dbReference type="EMBL" id="JBHLYQ010000034">
    <property type="protein sequence ID" value="MFC0081502.1"/>
    <property type="molecule type" value="Genomic_DNA"/>
</dbReference>
<dbReference type="Proteomes" id="UP001589788">
    <property type="component" value="Unassembled WGS sequence"/>
</dbReference>
<sequence length="302" mass="33283">MLDFDAFCRHLATELSLQPEVLRHDAGLVSEIGLDSLAVLELVVAVDALLELHGCQLPVSFPDPAATVGEPYLLYCELVQRRRDAGDGNAGDPGDSAPADAPGRLRGATVRLRPVRPDDLATLYHLVIEDEAIGFGWRFHGALPTPEVFQAVLDRDVLAQHVVTDRGTQEVVGLLTAFAPNLRSGTAHLAMFLGERARRTRRAGEAFGLFVTHLFSTYPLRKLYLEVPAFVLPAYQSAVRQDLFVCEGRRREVHYWEGRYWDEVILPSIGPEPSQPGSVCATPSCPATDQDRPPWRPLGTSR</sequence>
<gene>
    <name evidence="2" type="ORF">ACFFRE_04975</name>
</gene>
<accession>A0ABV6C1E1</accession>